<reference evidence="2" key="1">
    <citation type="submission" date="2016-11" db="UniProtKB">
        <authorList>
            <consortium name="WormBaseParasite"/>
        </authorList>
    </citation>
    <scope>IDENTIFICATION</scope>
    <source>
        <strain evidence="2">KR3021</strain>
    </source>
</reference>
<dbReference type="Proteomes" id="UP000095286">
    <property type="component" value="Unplaced"/>
</dbReference>
<organism evidence="1 2">
    <name type="scientific">Rhabditophanes sp. KR3021</name>
    <dbReference type="NCBI Taxonomy" id="114890"/>
    <lineage>
        <taxon>Eukaryota</taxon>
        <taxon>Metazoa</taxon>
        <taxon>Ecdysozoa</taxon>
        <taxon>Nematoda</taxon>
        <taxon>Chromadorea</taxon>
        <taxon>Rhabditida</taxon>
        <taxon>Tylenchina</taxon>
        <taxon>Panagrolaimomorpha</taxon>
        <taxon>Strongyloidoidea</taxon>
        <taxon>Alloionematidae</taxon>
        <taxon>Rhabditophanes</taxon>
    </lineage>
</organism>
<name>A0AC35TMM7_9BILA</name>
<sequence length="127" mass="14461">MNAPAPFESFLLFDGEKKITFEKDTKVPNAAVFCINKEDHTLGNLLKHQLLKDPHVLFAGYRNPHPLEHKFNLRIQTTPESDPTKVLTDAISDLVAELSMMEDRFKESAAERSTIGINEQDRLLNQQ</sequence>
<evidence type="ECO:0000313" key="1">
    <source>
        <dbReference type="Proteomes" id="UP000095286"/>
    </source>
</evidence>
<dbReference type="WBParaSite" id="RSKR_0000240900.1">
    <property type="protein sequence ID" value="RSKR_0000240900.1"/>
    <property type="gene ID" value="RSKR_0000240900"/>
</dbReference>
<accession>A0AC35TMM7</accession>
<evidence type="ECO:0000313" key="2">
    <source>
        <dbReference type="WBParaSite" id="RSKR_0000240900.1"/>
    </source>
</evidence>
<proteinExistence type="predicted"/>
<protein>
    <submittedName>
        <fullName evidence="2">RNA_pol_L_2 domain-containing protein</fullName>
    </submittedName>
</protein>